<dbReference type="InterPro" id="IPR034085">
    <property type="entry name" value="TOG"/>
</dbReference>
<evidence type="ECO:0000259" key="2">
    <source>
        <dbReference type="SMART" id="SM01349"/>
    </source>
</evidence>
<feature type="compositionally biased region" description="Polar residues" evidence="1">
    <location>
        <begin position="275"/>
        <end position="286"/>
    </location>
</feature>
<dbReference type="Pfam" id="PF12348">
    <property type="entry name" value="CLASP_N"/>
    <property type="match status" value="1"/>
</dbReference>
<proteinExistence type="predicted"/>
<dbReference type="GO" id="GO:0008017">
    <property type="term" value="F:microtubule binding"/>
    <property type="evidence" value="ECO:0007669"/>
    <property type="project" value="TreeGrafter"/>
</dbReference>
<dbReference type="InterPro" id="IPR024395">
    <property type="entry name" value="CLASP_N_dom"/>
</dbReference>
<sequence length="543" mass="59245">VAAEETRGRCREVPVTQSPEVLDPAELQPFPRPESALAEALALLADHDWEKKIEGLNFVRCLSAYHAPVLTAKLHETTLAVAQEVKNLRSGVSRAAVVCLGDLFTHLKKSMDQELDNAVKVLLHKAGESNTFIREEVDKALKAMVNNVTPARALCSLINGGQSHLHSAVRRCTAQHLGDIVELLGPERVLAGPRPVAERLLPAIARFAQDSSQQTRFYGRKMLFTMMAHPDLDKSVEKFVPAKDLPYIKETVASLREKGLGEMPLDTPSAKGRRSQTGSVGHLRSSSTCRDAPIILDRDSTEAQEAPRRAAAPRSALESEEYVRDMVGLLNNKDFRERISGVRQLLLDTESSPALVLHNIVRIFDAFKPRLHDSNSKVNQAALEAMHRMIPLLKDNLSPVINMLIPAIVDNNLNSKNPGIYTAATNVIQALCQHLDTSLLLQPFCTKAQFLSGKAKQDLTEKLAELVPELYPRRPGAVEQKVLPVLWHLLGGPAGGSVPGPRTATAGLARALWAQMGPGLLAHAAAQPPHIGKSLEELLDTGT</sequence>
<gene>
    <name evidence="3" type="ORF">HGM15179_015955</name>
</gene>
<name>A0A8K1G3Q8_9PASS</name>
<dbReference type="GO" id="GO:0005929">
    <property type="term" value="C:cilium"/>
    <property type="evidence" value="ECO:0007669"/>
    <property type="project" value="TreeGrafter"/>
</dbReference>
<dbReference type="PANTHER" id="PTHR21567:SF6">
    <property type="entry name" value="TOG ARRAY REGULATOR OF AXONEMAL MICROTUBULES PROTEIN 1"/>
    <property type="match status" value="1"/>
</dbReference>
<feature type="domain" description="TOG" evidence="2">
    <location>
        <begin position="23"/>
        <end position="265"/>
    </location>
</feature>
<dbReference type="AlphaFoldDB" id="A0A8K1G3Q8"/>
<feature type="domain" description="TOG" evidence="2">
    <location>
        <begin position="304"/>
        <end position="543"/>
    </location>
</feature>
<dbReference type="EMBL" id="SWJQ01000751">
    <property type="protein sequence ID" value="TRZ11157.1"/>
    <property type="molecule type" value="Genomic_DNA"/>
</dbReference>
<keyword evidence="4" id="KW-1185">Reference proteome</keyword>
<dbReference type="InterPro" id="IPR016024">
    <property type="entry name" value="ARM-type_fold"/>
</dbReference>
<dbReference type="Proteomes" id="UP000796761">
    <property type="component" value="Unassembled WGS sequence"/>
</dbReference>
<feature type="non-terminal residue" evidence="3">
    <location>
        <position position="543"/>
    </location>
</feature>
<dbReference type="GO" id="GO:0000226">
    <property type="term" value="P:microtubule cytoskeleton organization"/>
    <property type="evidence" value="ECO:0007669"/>
    <property type="project" value="TreeGrafter"/>
</dbReference>
<feature type="region of interest" description="Disordered" evidence="1">
    <location>
        <begin position="261"/>
        <end position="286"/>
    </location>
</feature>
<evidence type="ECO:0000313" key="4">
    <source>
        <dbReference type="Proteomes" id="UP000796761"/>
    </source>
</evidence>
<dbReference type="GO" id="GO:0005881">
    <property type="term" value="C:cytoplasmic microtubule"/>
    <property type="evidence" value="ECO:0007669"/>
    <property type="project" value="TreeGrafter"/>
</dbReference>
<reference evidence="3" key="1">
    <citation type="submission" date="2019-04" db="EMBL/GenBank/DDBJ databases">
        <title>Genome assembly of Zosterops borbonicus 15179.</title>
        <authorList>
            <person name="Leroy T."/>
            <person name="Anselmetti Y."/>
            <person name="Tilak M.-K."/>
            <person name="Nabholz B."/>
        </authorList>
    </citation>
    <scope>NUCLEOTIDE SEQUENCE</scope>
    <source>
        <strain evidence="3">HGM_15179</strain>
        <tissue evidence="3">Muscle</tissue>
    </source>
</reference>
<dbReference type="SMART" id="SM01349">
    <property type="entry name" value="TOG"/>
    <property type="match status" value="2"/>
</dbReference>
<protein>
    <recommendedName>
        <fullName evidence="2">TOG domain-containing protein</fullName>
    </recommendedName>
</protein>
<evidence type="ECO:0000256" key="1">
    <source>
        <dbReference type="SAM" id="MobiDB-lite"/>
    </source>
</evidence>
<comment type="caution">
    <text evidence="3">The sequence shown here is derived from an EMBL/GenBank/DDBJ whole genome shotgun (WGS) entry which is preliminary data.</text>
</comment>
<organism evidence="3 4">
    <name type="scientific">Zosterops borbonicus</name>
    <dbReference type="NCBI Taxonomy" id="364589"/>
    <lineage>
        <taxon>Eukaryota</taxon>
        <taxon>Metazoa</taxon>
        <taxon>Chordata</taxon>
        <taxon>Craniata</taxon>
        <taxon>Vertebrata</taxon>
        <taxon>Euteleostomi</taxon>
        <taxon>Archelosauria</taxon>
        <taxon>Archosauria</taxon>
        <taxon>Dinosauria</taxon>
        <taxon>Saurischia</taxon>
        <taxon>Theropoda</taxon>
        <taxon>Coelurosauria</taxon>
        <taxon>Aves</taxon>
        <taxon>Neognathae</taxon>
        <taxon>Neoaves</taxon>
        <taxon>Telluraves</taxon>
        <taxon>Australaves</taxon>
        <taxon>Passeriformes</taxon>
        <taxon>Sylvioidea</taxon>
        <taxon>Zosteropidae</taxon>
        <taxon>Zosterops</taxon>
    </lineage>
</organism>
<evidence type="ECO:0000313" key="3">
    <source>
        <dbReference type="EMBL" id="TRZ11157.1"/>
    </source>
</evidence>
<dbReference type="PANTHER" id="PTHR21567">
    <property type="entry name" value="CLASP"/>
    <property type="match status" value="1"/>
</dbReference>
<dbReference type="InterPro" id="IPR011989">
    <property type="entry name" value="ARM-like"/>
</dbReference>
<dbReference type="Gene3D" id="1.25.10.10">
    <property type="entry name" value="Leucine-rich Repeat Variant"/>
    <property type="match status" value="2"/>
</dbReference>
<accession>A0A8K1G3Q8</accession>
<dbReference type="OrthoDB" id="63891at2759"/>
<dbReference type="SUPFAM" id="SSF48371">
    <property type="entry name" value="ARM repeat"/>
    <property type="match status" value="1"/>
</dbReference>